<organism evidence="8 9">
    <name type="scientific">Glycocaulis alkaliphilus</name>
    <dbReference type="NCBI Taxonomy" id="1434191"/>
    <lineage>
        <taxon>Bacteria</taxon>
        <taxon>Pseudomonadati</taxon>
        <taxon>Pseudomonadota</taxon>
        <taxon>Alphaproteobacteria</taxon>
        <taxon>Maricaulales</taxon>
        <taxon>Maricaulaceae</taxon>
        <taxon>Glycocaulis</taxon>
    </lineage>
</organism>
<keyword evidence="4 6" id="KW-0289">Folate biosynthesis</keyword>
<dbReference type="GO" id="GO:0046656">
    <property type="term" value="P:folic acid biosynthetic process"/>
    <property type="evidence" value="ECO:0007669"/>
    <property type="project" value="UniProtKB-UniRule"/>
</dbReference>
<comment type="similarity">
    <text evidence="3 6">Belongs to the DHNA family.</text>
</comment>
<evidence type="ECO:0000256" key="5">
    <source>
        <dbReference type="ARBA" id="ARBA00023239"/>
    </source>
</evidence>
<evidence type="ECO:0000256" key="4">
    <source>
        <dbReference type="ARBA" id="ARBA00022909"/>
    </source>
</evidence>
<dbReference type="KEGG" id="gak:X907_0430"/>
<name>A0A3T0E760_9PROT</name>
<keyword evidence="5 6" id="KW-0456">Lyase</keyword>
<sequence>MKWYESSPELKARISPPNRISGMKLTPANADAALAARAEPAASGERLSVRVEGLRLDAEVGVYASEHGRKQPITVSLEAEVASEAAHPGADLGHAVNYAALAETVRQVVGRQHHELLEDLAQALADTMFAEPRIVRIALRIDKLTALDDAASVGVSYERWR</sequence>
<dbReference type="Gene3D" id="3.30.1130.10">
    <property type="match status" value="1"/>
</dbReference>
<evidence type="ECO:0000256" key="1">
    <source>
        <dbReference type="ARBA" id="ARBA00001353"/>
    </source>
</evidence>
<dbReference type="EMBL" id="CP018911">
    <property type="protein sequence ID" value="AZU02978.1"/>
    <property type="molecule type" value="Genomic_DNA"/>
</dbReference>
<evidence type="ECO:0000256" key="6">
    <source>
        <dbReference type="RuleBase" id="RU362079"/>
    </source>
</evidence>
<dbReference type="SMART" id="SM00905">
    <property type="entry name" value="FolB"/>
    <property type="match status" value="1"/>
</dbReference>
<dbReference type="InterPro" id="IPR043133">
    <property type="entry name" value="GTP-CH-I_C/QueF"/>
</dbReference>
<reference evidence="8 9" key="1">
    <citation type="submission" date="2016-12" db="EMBL/GenBank/DDBJ databases">
        <title>The genome of dimorphic prosthecate Glycocaulis alkaliphilus 6b-8t, isolated from crude oil dictates its adaptability in petroleum environments.</title>
        <authorList>
            <person name="Wu X.-L."/>
            <person name="Geng S."/>
        </authorList>
    </citation>
    <scope>NUCLEOTIDE SEQUENCE [LARGE SCALE GENOMIC DNA]</scope>
    <source>
        <strain evidence="8 9">6B-8</strain>
    </source>
</reference>
<dbReference type="UniPathway" id="UPA00077">
    <property type="reaction ID" value="UER00154"/>
</dbReference>
<dbReference type="SUPFAM" id="SSF55620">
    <property type="entry name" value="Tetrahydrobiopterin biosynthesis enzymes-like"/>
    <property type="match status" value="1"/>
</dbReference>
<dbReference type="PANTHER" id="PTHR42844">
    <property type="entry name" value="DIHYDRONEOPTERIN ALDOLASE 1-RELATED"/>
    <property type="match status" value="1"/>
</dbReference>
<proteinExistence type="inferred from homology"/>
<dbReference type="Proteomes" id="UP000286954">
    <property type="component" value="Chromosome"/>
</dbReference>
<dbReference type="Pfam" id="PF02152">
    <property type="entry name" value="FolB"/>
    <property type="match status" value="1"/>
</dbReference>
<evidence type="ECO:0000256" key="2">
    <source>
        <dbReference type="ARBA" id="ARBA00005013"/>
    </source>
</evidence>
<evidence type="ECO:0000313" key="9">
    <source>
        <dbReference type="Proteomes" id="UP000286954"/>
    </source>
</evidence>
<keyword evidence="9" id="KW-1185">Reference proteome</keyword>
<dbReference type="PANTHER" id="PTHR42844:SF1">
    <property type="entry name" value="DIHYDRONEOPTERIN ALDOLASE 1-RELATED"/>
    <property type="match status" value="1"/>
</dbReference>
<dbReference type="InterPro" id="IPR006156">
    <property type="entry name" value="Dihydroneopterin_aldolase"/>
</dbReference>
<dbReference type="NCBIfam" id="TIGR00525">
    <property type="entry name" value="folB"/>
    <property type="match status" value="1"/>
</dbReference>
<feature type="domain" description="Dihydroneopterin aldolase/epimerase" evidence="7">
    <location>
        <begin position="49"/>
        <end position="159"/>
    </location>
</feature>
<dbReference type="GO" id="GO:0046654">
    <property type="term" value="P:tetrahydrofolate biosynthetic process"/>
    <property type="evidence" value="ECO:0007669"/>
    <property type="project" value="UniProtKB-UniRule"/>
</dbReference>
<comment type="catalytic activity">
    <reaction evidence="1 6">
        <text>7,8-dihydroneopterin = 6-hydroxymethyl-7,8-dihydropterin + glycolaldehyde</text>
        <dbReference type="Rhea" id="RHEA:10540"/>
        <dbReference type="ChEBI" id="CHEBI:17001"/>
        <dbReference type="ChEBI" id="CHEBI:17071"/>
        <dbReference type="ChEBI" id="CHEBI:44841"/>
        <dbReference type="EC" id="4.1.2.25"/>
    </reaction>
</comment>
<accession>A0A3T0E760</accession>
<gene>
    <name evidence="8" type="ORF">X907_0430</name>
</gene>
<dbReference type="GO" id="GO:0004150">
    <property type="term" value="F:dihydroneopterin aldolase activity"/>
    <property type="evidence" value="ECO:0007669"/>
    <property type="project" value="UniProtKB-UniRule"/>
</dbReference>
<dbReference type="AlphaFoldDB" id="A0A3T0E760"/>
<comment type="function">
    <text evidence="6">Catalyzes the conversion of 7,8-dihydroneopterin to 6-hydroxymethyl-7,8-dihydropterin.</text>
</comment>
<comment type="pathway">
    <text evidence="2 6">Cofactor biosynthesis; tetrahydrofolate biosynthesis; 2-amino-4-hydroxy-6-hydroxymethyl-7,8-dihydropteridine diphosphate from 7,8-dihydroneopterin triphosphate: step 3/4.</text>
</comment>
<dbReference type="GO" id="GO:0005737">
    <property type="term" value="C:cytoplasm"/>
    <property type="evidence" value="ECO:0007669"/>
    <property type="project" value="TreeGrafter"/>
</dbReference>
<dbReference type="EC" id="4.1.2.25" evidence="6"/>
<evidence type="ECO:0000256" key="3">
    <source>
        <dbReference type="ARBA" id="ARBA00005708"/>
    </source>
</evidence>
<dbReference type="InterPro" id="IPR006157">
    <property type="entry name" value="FolB_dom"/>
</dbReference>
<evidence type="ECO:0000313" key="8">
    <source>
        <dbReference type="EMBL" id="AZU02978.1"/>
    </source>
</evidence>
<protein>
    <recommendedName>
        <fullName evidence="6">7,8-dihydroneopterin aldolase</fullName>
        <ecNumber evidence="6">4.1.2.25</ecNumber>
    </recommendedName>
</protein>
<dbReference type="NCBIfam" id="TIGR00526">
    <property type="entry name" value="folB_dom"/>
    <property type="match status" value="1"/>
</dbReference>
<evidence type="ECO:0000259" key="7">
    <source>
        <dbReference type="SMART" id="SM00905"/>
    </source>
</evidence>